<accession>A0ABY0NHA7</accession>
<dbReference type="EMBL" id="FNBZ01000001">
    <property type="protein sequence ID" value="SDF47670.1"/>
    <property type="molecule type" value="Genomic_DNA"/>
</dbReference>
<keyword evidence="4 6" id="KW-0949">S-adenosyl-L-methionine</keyword>
<dbReference type="SUPFAM" id="SSF50249">
    <property type="entry name" value="Nucleic acid-binding proteins"/>
    <property type="match status" value="1"/>
</dbReference>
<dbReference type="PANTHER" id="PTHR11061:SF49">
    <property type="entry name" value="23S RRNA (URACIL(1939)-C(5))-METHYLTRANSFERASE RLMD"/>
    <property type="match status" value="1"/>
</dbReference>
<comment type="caution">
    <text evidence="8">The sequence shown here is derived from an EMBL/GenBank/DDBJ whole genome shotgun (WGS) entry which is preliminary data.</text>
</comment>
<feature type="binding site" evidence="6">
    <location>
        <position position="289"/>
    </location>
    <ligand>
        <name>S-adenosyl-L-methionine</name>
        <dbReference type="ChEBI" id="CHEBI:59789"/>
    </ligand>
</feature>
<evidence type="ECO:0000256" key="1">
    <source>
        <dbReference type="ARBA" id="ARBA00022485"/>
    </source>
</evidence>
<dbReference type="Proteomes" id="UP000199468">
    <property type="component" value="Unassembled WGS sequence"/>
</dbReference>
<dbReference type="PANTHER" id="PTHR11061">
    <property type="entry name" value="RNA M5U METHYLTRANSFERASE"/>
    <property type="match status" value="1"/>
</dbReference>
<gene>
    <name evidence="8" type="ORF">SAMN05421844_101709</name>
</gene>
<evidence type="ECO:0000256" key="2">
    <source>
        <dbReference type="ARBA" id="ARBA00022603"/>
    </source>
</evidence>
<dbReference type="CDD" id="cd02440">
    <property type="entry name" value="AdoMet_MTases"/>
    <property type="match status" value="1"/>
</dbReference>
<dbReference type="InterPro" id="IPR010280">
    <property type="entry name" value="U5_MeTrfase_fam"/>
</dbReference>
<proteinExistence type="inferred from homology"/>
<feature type="binding site" evidence="6">
    <location>
        <position position="357"/>
    </location>
    <ligand>
        <name>S-adenosyl-L-methionine</name>
        <dbReference type="ChEBI" id="CHEBI:59789"/>
    </ligand>
</feature>
<dbReference type="PROSITE" id="PS51687">
    <property type="entry name" value="SAM_MT_RNA_M5U"/>
    <property type="match status" value="1"/>
</dbReference>
<feature type="active site" description="Nucleophile" evidence="6">
    <location>
        <position position="383"/>
    </location>
</feature>
<protein>
    <submittedName>
        <fullName evidence="8">23S rRNA (Uracil1939-C5)-methyltransferase</fullName>
    </submittedName>
</protein>
<evidence type="ECO:0000256" key="5">
    <source>
        <dbReference type="ARBA" id="ARBA00023014"/>
    </source>
</evidence>
<organism evidence="8 9">
    <name type="scientific">Bosea robiniae</name>
    <dbReference type="NCBI Taxonomy" id="1036780"/>
    <lineage>
        <taxon>Bacteria</taxon>
        <taxon>Pseudomonadati</taxon>
        <taxon>Pseudomonadota</taxon>
        <taxon>Alphaproteobacteria</taxon>
        <taxon>Hyphomicrobiales</taxon>
        <taxon>Boseaceae</taxon>
        <taxon>Bosea</taxon>
    </lineage>
</organism>
<evidence type="ECO:0000256" key="4">
    <source>
        <dbReference type="ARBA" id="ARBA00022691"/>
    </source>
</evidence>
<keyword evidence="5" id="KW-0411">Iron-sulfur</keyword>
<keyword evidence="1" id="KW-0408">Iron</keyword>
<feature type="binding site" evidence="6">
    <location>
        <position position="309"/>
    </location>
    <ligand>
        <name>S-adenosyl-L-methionine</name>
        <dbReference type="ChEBI" id="CHEBI:59789"/>
    </ligand>
</feature>
<evidence type="ECO:0000256" key="7">
    <source>
        <dbReference type="PROSITE-ProRule" id="PRU10015"/>
    </source>
</evidence>
<keyword evidence="3 6" id="KW-0808">Transferase</keyword>
<dbReference type="Pfam" id="PF05958">
    <property type="entry name" value="tRNA_U5-meth_tr"/>
    <property type="match status" value="1"/>
</dbReference>
<sequence length="429" mass="45296">MSVAKPQVGENSSPKLAMNEILTVDRLGQRGDGIVQAASGSIFIPYALPGETVRAVVDGERGQLVEIIAPSESRIAAICPLFTRCGGCAAQHMAPGLYREWKRQQVVTALSRAGIEAPVGDLVDAHGAGRRRVTFHARRQGETMVVGFMAARSHDLISVEACPVLASGLDRAPAVALMLANRMGGANKPLDIQVTTSEAGLDVDIRGHGPLGDKLRLALTQLAERLDLARLSNHGEIVVERRPPLQRMGKAVVAPAPGGFLQATATGEETLAGLVMAALPKGKRAADLFAGCGPFSFRIAEKMQVLAIESDKAAMLALAKGAGATQGLKPIATETRDLFRRPLLEHELNGFDAVVLDPPRAGAEAQAKRLAASKVKDVIYVSCDAASFARDAATLVAGGYALEAVTPVDQFRYSAHVELVGVFRRGRKG</sequence>
<dbReference type="InterPro" id="IPR029063">
    <property type="entry name" value="SAM-dependent_MTases_sf"/>
</dbReference>
<dbReference type="PROSITE" id="PS01230">
    <property type="entry name" value="TRMA_1"/>
    <property type="match status" value="1"/>
</dbReference>
<feature type="binding site" evidence="6">
    <location>
        <position position="262"/>
    </location>
    <ligand>
        <name>S-adenosyl-L-methionine</name>
        <dbReference type="ChEBI" id="CHEBI:59789"/>
    </ligand>
</feature>
<keyword evidence="9" id="KW-1185">Reference proteome</keyword>
<reference evidence="8 9" key="1">
    <citation type="submission" date="2016-10" db="EMBL/GenBank/DDBJ databases">
        <authorList>
            <person name="Varghese N."/>
            <person name="Submissions S."/>
        </authorList>
    </citation>
    <scope>NUCLEOTIDE SEQUENCE [LARGE SCALE GENOMIC DNA]</scope>
    <source>
        <strain evidence="8 9">DSM 26672</strain>
    </source>
</reference>
<evidence type="ECO:0000256" key="3">
    <source>
        <dbReference type="ARBA" id="ARBA00022679"/>
    </source>
</evidence>
<dbReference type="SUPFAM" id="SSF53335">
    <property type="entry name" value="S-adenosyl-L-methionine-dependent methyltransferases"/>
    <property type="match status" value="1"/>
</dbReference>
<name>A0ABY0NHA7_9HYPH</name>
<feature type="active site" evidence="7">
    <location>
        <position position="383"/>
    </location>
</feature>
<dbReference type="InterPro" id="IPR012340">
    <property type="entry name" value="NA-bd_OB-fold"/>
</dbReference>
<evidence type="ECO:0000313" key="9">
    <source>
        <dbReference type="Proteomes" id="UP000199468"/>
    </source>
</evidence>
<keyword evidence="2 6" id="KW-0489">Methyltransferase</keyword>
<keyword evidence="1" id="KW-0479">Metal-binding</keyword>
<evidence type="ECO:0000256" key="6">
    <source>
        <dbReference type="PROSITE-ProRule" id="PRU01024"/>
    </source>
</evidence>
<evidence type="ECO:0000313" key="8">
    <source>
        <dbReference type="EMBL" id="SDF47670.1"/>
    </source>
</evidence>
<keyword evidence="1" id="KW-0004">4Fe-4S</keyword>
<comment type="similarity">
    <text evidence="6">Belongs to the class I-like SAM-binding methyltransferase superfamily. RNA M5U methyltransferase family.</text>
</comment>
<dbReference type="Gene3D" id="2.40.50.1070">
    <property type="match status" value="1"/>
</dbReference>
<dbReference type="InterPro" id="IPR030390">
    <property type="entry name" value="MeTrfase_TrmA_AS"/>
</dbReference>
<dbReference type="Gene3D" id="3.40.50.150">
    <property type="entry name" value="Vaccinia Virus protein VP39"/>
    <property type="match status" value="1"/>
</dbReference>
<dbReference type="Gene3D" id="2.40.50.140">
    <property type="entry name" value="Nucleic acid-binding proteins"/>
    <property type="match status" value="1"/>
</dbReference>